<dbReference type="InterPro" id="IPR003959">
    <property type="entry name" value="ATPase_AAA_core"/>
</dbReference>
<dbReference type="CDD" id="cd19499">
    <property type="entry name" value="RecA-like_ClpB_Hsp104-like"/>
    <property type="match status" value="1"/>
</dbReference>
<feature type="coiled-coil region" evidence="11">
    <location>
        <begin position="414"/>
        <end position="494"/>
    </location>
</feature>
<comment type="function">
    <text evidence="11">Part of a stress-induced multi-chaperone system, it is involved in the recovery of the cell from heat-induced damage, in cooperation with DnaK, DnaJ and GrpE.</text>
</comment>
<dbReference type="RefSeq" id="WP_420906251.1">
    <property type="nucleotide sequence ID" value="NZ_BAAFGK010000005.1"/>
</dbReference>
<organism evidence="13 14">
    <name type="scientific">Candidatus Magnetaquiglobus chichijimensis</name>
    <dbReference type="NCBI Taxonomy" id="3141448"/>
    <lineage>
        <taxon>Bacteria</taxon>
        <taxon>Pseudomonadati</taxon>
        <taxon>Pseudomonadota</taxon>
        <taxon>Magnetococcia</taxon>
        <taxon>Magnetococcales</taxon>
        <taxon>Candidatus Magnetaquicoccaceae</taxon>
        <taxon>Candidatus Magnetaquiglobus</taxon>
    </lineage>
</organism>
<dbReference type="EMBL" id="BAAFGK010000005">
    <property type="protein sequence ID" value="GAB0058530.1"/>
    <property type="molecule type" value="Genomic_DNA"/>
</dbReference>
<dbReference type="InterPro" id="IPR003593">
    <property type="entry name" value="AAA+_ATPase"/>
</dbReference>
<comment type="caution">
    <text evidence="13">The sequence shown here is derived from an EMBL/GenBank/DDBJ whole genome shotgun (WGS) entry which is preliminary data.</text>
</comment>
<dbReference type="PANTHER" id="PTHR11638">
    <property type="entry name" value="ATP-DEPENDENT CLP PROTEASE"/>
    <property type="match status" value="1"/>
</dbReference>
<dbReference type="PRINTS" id="PR00300">
    <property type="entry name" value="CLPPROTEASEA"/>
</dbReference>
<dbReference type="Gene3D" id="1.10.8.60">
    <property type="match status" value="1"/>
</dbReference>
<evidence type="ECO:0000256" key="7">
    <source>
        <dbReference type="ARBA" id="ARBA00023186"/>
    </source>
</evidence>
<dbReference type="PROSITE" id="PS00871">
    <property type="entry name" value="CLPAB_2"/>
    <property type="match status" value="1"/>
</dbReference>
<dbReference type="SUPFAM" id="SSF81923">
    <property type="entry name" value="Double Clp-N motif"/>
    <property type="match status" value="1"/>
</dbReference>
<dbReference type="Pfam" id="PF00004">
    <property type="entry name" value="AAA"/>
    <property type="match status" value="1"/>
</dbReference>
<evidence type="ECO:0000256" key="5">
    <source>
        <dbReference type="ARBA" id="ARBA00022840"/>
    </source>
</evidence>
<keyword evidence="5 10" id="KW-0067">ATP-binding</keyword>
<dbReference type="InterPro" id="IPR018368">
    <property type="entry name" value="ClpA/B_CS1"/>
</dbReference>
<keyword evidence="6 11" id="KW-0175">Coiled coil</keyword>
<evidence type="ECO:0000256" key="4">
    <source>
        <dbReference type="ARBA" id="ARBA00022741"/>
    </source>
</evidence>
<evidence type="ECO:0000256" key="8">
    <source>
        <dbReference type="ARBA" id="ARBA00026057"/>
    </source>
</evidence>
<dbReference type="Pfam" id="PF02861">
    <property type="entry name" value="Clp_N"/>
    <property type="match status" value="1"/>
</dbReference>
<dbReference type="Proteomes" id="UP001628193">
    <property type="component" value="Unassembled WGS sequence"/>
</dbReference>
<dbReference type="InterPro" id="IPR041546">
    <property type="entry name" value="ClpA/ClpB_AAA_lid"/>
</dbReference>
<dbReference type="InterPro" id="IPR017730">
    <property type="entry name" value="Chaperonin_ClpB"/>
</dbReference>
<evidence type="ECO:0000256" key="9">
    <source>
        <dbReference type="PROSITE-ProRule" id="PRU01251"/>
    </source>
</evidence>
<dbReference type="CDD" id="cd00009">
    <property type="entry name" value="AAA"/>
    <property type="match status" value="1"/>
</dbReference>
<keyword evidence="14" id="KW-1185">Reference proteome</keyword>
<dbReference type="InterPro" id="IPR027417">
    <property type="entry name" value="P-loop_NTPase"/>
</dbReference>
<evidence type="ECO:0000256" key="6">
    <source>
        <dbReference type="ARBA" id="ARBA00023054"/>
    </source>
</evidence>
<dbReference type="Gene3D" id="1.10.1780.10">
    <property type="entry name" value="Clp, N-terminal domain"/>
    <property type="match status" value="1"/>
</dbReference>
<evidence type="ECO:0000256" key="3">
    <source>
        <dbReference type="ARBA" id="ARBA00022737"/>
    </source>
</evidence>
<evidence type="ECO:0000313" key="13">
    <source>
        <dbReference type="EMBL" id="GAB0058530.1"/>
    </source>
</evidence>
<dbReference type="InterPro" id="IPR050130">
    <property type="entry name" value="ClpA_ClpB"/>
</dbReference>
<dbReference type="InterPro" id="IPR001270">
    <property type="entry name" value="ClpA/B"/>
</dbReference>
<dbReference type="SMART" id="SM00382">
    <property type="entry name" value="AAA"/>
    <property type="match status" value="2"/>
</dbReference>
<feature type="domain" description="Clp R" evidence="12">
    <location>
        <begin position="3"/>
        <end position="148"/>
    </location>
</feature>
<evidence type="ECO:0000256" key="10">
    <source>
        <dbReference type="RuleBase" id="RU004432"/>
    </source>
</evidence>
<dbReference type="SMART" id="SM01086">
    <property type="entry name" value="ClpB_D2-small"/>
    <property type="match status" value="1"/>
</dbReference>
<dbReference type="InterPro" id="IPR004176">
    <property type="entry name" value="Clp_R_N"/>
</dbReference>
<comment type="similarity">
    <text evidence="1 10">Belongs to the ClpA/ClpB family.</text>
</comment>
<name>A0ABQ0CCB4_9PROT</name>
<comment type="subunit">
    <text evidence="8">Homohexamer. The oligomerization is ATP-dependent.</text>
</comment>
<keyword evidence="11" id="KW-0346">Stress response</keyword>
<gene>
    <name evidence="11 13" type="primary">clpB</name>
    <name evidence="13" type="ORF">SIID45300_02881</name>
</gene>
<dbReference type="PANTHER" id="PTHR11638:SF18">
    <property type="entry name" value="HEAT SHOCK PROTEIN 104"/>
    <property type="match status" value="1"/>
</dbReference>
<dbReference type="Pfam" id="PF07724">
    <property type="entry name" value="AAA_2"/>
    <property type="match status" value="1"/>
</dbReference>
<dbReference type="NCBIfam" id="TIGR03346">
    <property type="entry name" value="chaperone_ClpB"/>
    <property type="match status" value="1"/>
</dbReference>
<keyword evidence="3 9" id="KW-0677">Repeat</keyword>
<keyword evidence="7 10" id="KW-0143">Chaperone</keyword>
<protein>
    <recommendedName>
        <fullName evidence="2 11">Chaperone protein ClpB</fullName>
    </recommendedName>
</protein>
<evidence type="ECO:0000313" key="14">
    <source>
        <dbReference type="Proteomes" id="UP001628193"/>
    </source>
</evidence>
<dbReference type="Pfam" id="PF17871">
    <property type="entry name" value="AAA_lid_9"/>
    <property type="match status" value="1"/>
</dbReference>
<dbReference type="PROSITE" id="PS51903">
    <property type="entry name" value="CLP_R"/>
    <property type="match status" value="1"/>
</dbReference>
<sequence length="857" mass="95943">MQQERLTTKSQEALQQAIGLTASRRQQRLEPEHLLLALLEQQDGMIRPILDKMGVATPRLEEELSRLVERIPRVEGTGADQIHFSRRMQALWADADGLAREMRDAYVSTEHFLMAMTREKEGELAGLLKRLGITLETVRRTLAEINGNRRVTSADPESGFQALEKYGRDLTELARGGELDPVIGRDDEIRRAIQVLSRRTKNNPVLIGEAGVGKTAIVEGLALRVVRGDVPESLKNVRFVALDMGALIAGAKYRGEFEERLKAVLNEVRDANGRVVLFIDEMHTLVGAGRTDGAMDASNLLKPALARGDLHCVGATTLDEYRKHVEKDPALARRFQPVLIGEPGVEDAISILRGIKERYELHHGVRIADGAIVAAVTLSDRYITDRFLPDKAIDLIDEAAARIRMEITSKPQAIDELDRRILQLEIERTALSKESDPVSRERLAHLERDLADEKERSAVLTLRWSQEKAHIDAGQKLKESLEKARQELTEAEQRGDLSRAGELKYGIIPDLTRRLDQAATEPSADRLLREEVGEEEVAGVVARWTGIPVARMLEGERDKLLSMENRLAERVVGQEEALSAVARAVRRGRAGLGDPNRPMGSFLFLGPTGVGKTELTKTLADFLFDDDRAMTRLDMSEYMEKHSVSRLIGAPPGYVGFDEGGQLTEAVRRRPYGVVLFDEIEKAHPDVFNVLLQILDDGRLTDSQGRVVNFKNSVIILTSNIGSHHLIAAGDTLSDATRAQVMGELQRAFKPEFLNRLDEIIFFQRLRAEQMESIVEIQFKRIQNALARQRITLEITPALRRQLAEEGYDPHYGARPLKRLMQRRLQDPLAEALLAGRCRPGGRVVADWDGGEVRWLE</sequence>
<evidence type="ECO:0000256" key="2">
    <source>
        <dbReference type="ARBA" id="ARBA00017574"/>
    </source>
</evidence>
<reference evidence="13 14" key="1">
    <citation type="submission" date="2024-09" db="EMBL/GenBank/DDBJ databases">
        <title>Draft genome sequence of Candidatus Magnetaquicoccaceae bacterium FCR-1.</title>
        <authorList>
            <person name="Shimoshige H."/>
            <person name="Shimamura S."/>
            <person name="Taoka A."/>
            <person name="Kobayashi H."/>
            <person name="Maekawa T."/>
        </authorList>
    </citation>
    <scope>NUCLEOTIDE SEQUENCE [LARGE SCALE GENOMIC DNA]</scope>
    <source>
        <strain evidence="13 14">FCR-1</strain>
    </source>
</reference>
<dbReference type="SUPFAM" id="SSF52540">
    <property type="entry name" value="P-loop containing nucleoside triphosphate hydrolases"/>
    <property type="match status" value="2"/>
</dbReference>
<evidence type="ECO:0000256" key="11">
    <source>
        <dbReference type="RuleBase" id="RU362034"/>
    </source>
</evidence>
<dbReference type="InterPro" id="IPR036628">
    <property type="entry name" value="Clp_N_dom_sf"/>
</dbReference>
<evidence type="ECO:0000259" key="12">
    <source>
        <dbReference type="PROSITE" id="PS51903"/>
    </source>
</evidence>
<comment type="subcellular location">
    <subcellularLocation>
        <location evidence="11">Cytoplasm</location>
    </subcellularLocation>
</comment>
<keyword evidence="11" id="KW-0963">Cytoplasm</keyword>
<comment type="subunit">
    <text evidence="11">Homohexamer; The oligomerization is ATP-dependent.</text>
</comment>
<dbReference type="InterPro" id="IPR028299">
    <property type="entry name" value="ClpA/B_CS2"/>
</dbReference>
<proteinExistence type="inferred from homology"/>
<dbReference type="Pfam" id="PF10431">
    <property type="entry name" value="ClpB_D2-small"/>
    <property type="match status" value="1"/>
</dbReference>
<accession>A0ABQ0CCB4</accession>
<dbReference type="InterPro" id="IPR019489">
    <property type="entry name" value="Clp_ATPase_C"/>
</dbReference>
<dbReference type="Gene3D" id="3.40.50.300">
    <property type="entry name" value="P-loop containing nucleotide triphosphate hydrolases"/>
    <property type="match status" value="3"/>
</dbReference>
<evidence type="ECO:0000256" key="1">
    <source>
        <dbReference type="ARBA" id="ARBA00008675"/>
    </source>
</evidence>
<keyword evidence="4 10" id="KW-0547">Nucleotide-binding</keyword>
<dbReference type="PROSITE" id="PS00870">
    <property type="entry name" value="CLPAB_1"/>
    <property type="match status" value="1"/>
</dbReference>